<dbReference type="EMBL" id="NPBY01000043">
    <property type="protein sequence ID" value="PAD75889.1"/>
    <property type="molecule type" value="Genomic_DNA"/>
</dbReference>
<dbReference type="OrthoDB" id="1738667at2"/>
<evidence type="ECO:0000313" key="3">
    <source>
        <dbReference type="EMBL" id="PAD75889.1"/>
    </source>
</evidence>
<dbReference type="Pfam" id="PF14343">
    <property type="entry name" value="PrcB_C"/>
    <property type="match status" value="1"/>
</dbReference>
<dbReference type="RefSeq" id="WP_095265651.1">
    <property type="nucleotide sequence ID" value="NZ_NPBY01000043.1"/>
</dbReference>
<dbReference type="PROSITE" id="PS51272">
    <property type="entry name" value="SLH"/>
    <property type="match status" value="1"/>
</dbReference>
<reference evidence="3 4" key="1">
    <citation type="submission" date="2017-07" db="EMBL/GenBank/DDBJ databases">
        <title>Isolation and whole genome analysis of endospore-forming bacteria from heroin.</title>
        <authorList>
            <person name="Kalinowski J."/>
            <person name="Ahrens B."/>
            <person name="Al-Dilaimi A."/>
            <person name="Winkler A."/>
            <person name="Wibberg D."/>
            <person name="Schleenbecker U."/>
            <person name="Ruckert C."/>
            <person name="Wolfel R."/>
            <person name="Grass G."/>
        </authorList>
    </citation>
    <scope>NUCLEOTIDE SEQUENCE [LARGE SCALE GENOMIC DNA]</scope>
    <source>
        <strain evidence="3 4">7537-G1</strain>
    </source>
</reference>
<evidence type="ECO:0000259" key="2">
    <source>
        <dbReference type="PROSITE" id="PS51272"/>
    </source>
</evidence>
<sequence>MNKTTKLITSILVTSSLLGAGAASAFTDIQGEQPLQMVKELQAKGIIQGVSADKFAPSKTITTAQAVQMIVNAAQLESIAGTGDARVNVPENAWYADAVQIAAEHGLSVSENMKWNEAITREAFAQLLYEAVEVTGPYPVIKMYINVADADLMKQDSLGAVQFLLLTKIAELDEQGNFRPTDTLTRLEAAELAYRAVQFLEMHQENAIPDKPEQDDPAVTTEVVKVDANENKVIVTKEDLPNPGYAIKITSVDYVGEDEAVVYYTVVEPDPDKMYPQVITAGSDEVLVPAKYTNITTKLADKLELLP</sequence>
<dbReference type="Pfam" id="PF00395">
    <property type="entry name" value="SLH"/>
    <property type="match status" value="2"/>
</dbReference>
<dbReference type="InterPro" id="IPR025748">
    <property type="entry name" value="PrcB_C_dom"/>
</dbReference>
<dbReference type="AlphaFoldDB" id="A0A268ERZ4"/>
<gene>
    <name evidence="3" type="ORF">CHH67_13145</name>
</gene>
<organism evidence="3 4">
    <name type="scientific">Paenibacillus campinasensis</name>
    <dbReference type="NCBI Taxonomy" id="66347"/>
    <lineage>
        <taxon>Bacteria</taxon>
        <taxon>Bacillati</taxon>
        <taxon>Bacillota</taxon>
        <taxon>Bacilli</taxon>
        <taxon>Bacillales</taxon>
        <taxon>Paenibacillaceae</taxon>
        <taxon>Paenibacillus</taxon>
    </lineage>
</organism>
<evidence type="ECO:0000313" key="4">
    <source>
        <dbReference type="Proteomes" id="UP000215596"/>
    </source>
</evidence>
<protein>
    <submittedName>
        <fullName evidence="3">S-layer protein</fullName>
    </submittedName>
</protein>
<dbReference type="Proteomes" id="UP000215596">
    <property type="component" value="Unassembled WGS sequence"/>
</dbReference>
<keyword evidence="1" id="KW-0732">Signal</keyword>
<dbReference type="InterPro" id="IPR001119">
    <property type="entry name" value="SLH_dom"/>
</dbReference>
<name>A0A268ERZ4_9BACL</name>
<feature type="domain" description="SLH" evidence="2">
    <location>
        <begin position="21"/>
        <end position="84"/>
    </location>
</feature>
<proteinExistence type="predicted"/>
<evidence type="ECO:0000256" key="1">
    <source>
        <dbReference type="SAM" id="SignalP"/>
    </source>
</evidence>
<feature type="chain" id="PRO_5032643887" evidence="1">
    <location>
        <begin position="26"/>
        <end position="307"/>
    </location>
</feature>
<comment type="caution">
    <text evidence="3">The sequence shown here is derived from an EMBL/GenBank/DDBJ whole genome shotgun (WGS) entry which is preliminary data.</text>
</comment>
<feature type="signal peptide" evidence="1">
    <location>
        <begin position="1"/>
        <end position="25"/>
    </location>
</feature>
<accession>A0A268ERZ4</accession>